<dbReference type="GO" id="GO:0046872">
    <property type="term" value="F:metal ion binding"/>
    <property type="evidence" value="ECO:0007669"/>
    <property type="project" value="UniProtKB-KW"/>
</dbReference>
<dbReference type="AlphaFoldDB" id="A0A0S2HYK6"/>
<feature type="transmembrane region" description="Helical" evidence="8">
    <location>
        <begin position="110"/>
        <end position="129"/>
    </location>
</feature>
<dbReference type="STRING" id="1307839.L21SP5_01443"/>
<dbReference type="RefSeq" id="WP_057952583.1">
    <property type="nucleotide sequence ID" value="NZ_CP013118.1"/>
</dbReference>
<feature type="transmembrane region" description="Helical" evidence="8">
    <location>
        <begin position="298"/>
        <end position="320"/>
    </location>
</feature>
<protein>
    <submittedName>
        <fullName evidence="9">Putative undecaprenyl-phosphate N-acetylglucosaminyl 1-phosphate transferase</fullName>
        <ecNumber evidence="9">2.7.8.33</ecNumber>
    </submittedName>
</protein>
<comment type="cofactor">
    <cofactor evidence="7">
        <name>Mg(2+)</name>
        <dbReference type="ChEBI" id="CHEBI:18420"/>
    </cofactor>
</comment>
<evidence type="ECO:0000313" key="10">
    <source>
        <dbReference type="Proteomes" id="UP000064893"/>
    </source>
</evidence>
<feature type="transmembrane region" description="Helical" evidence="8">
    <location>
        <begin position="246"/>
        <end position="268"/>
    </location>
</feature>
<feature type="transmembrane region" description="Helical" evidence="8">
    <location>
        <begin position="326"/>
        <end position="346"/>
    </location>
</feature>
<evidence type="ECO:0000256" key="1">
    <source>
        <dbReference type="ARBA" id="ARBA00004651"/>
    </source>
</evidence>
<feature type="transmembrane region" description="Helical" evidence="8">
    <location>
        <begin position="184"/>
        <end position="204"/>
    </location>
</feature>
<keyword evidence="2" id="KW-1003">Cell membrane</keyword>
<feature type="binding site" evidence="7">
    <location>
        <position position="215"/>
    </location>
    <ligand>
        <name>Mg(2+)</name>
        <dbReference type="ChEBI" id="CHEBI:18420"/>
    </ligand>
</feature>
<evidence type="ECO:0000256" key="2">
    <source>
        <dbReference type="ARBA" id="ARBA00022475"/>
    </source>
</evidence>
<reference evidence="9 10" key="1">
    <citation type="submission" date="2015-11" db="EMBL/GenBank/DDBJ databases">
        <title>Description and complete genome sequence of a novel strain predominating in hypersaline microbial mats and representing a new family of the Bacteriodetes phylum.</title>
        <authorList>
            <person name="Spring S."/>
            <person name="Bunk B."/>
            <person name="Sproer C."/>
            <person name="Klenk H.-P."/>
        </authorList>
    </citation>
    <scope>NUCLEOTIDE SEQUENCE [LARGE SCALE GENOMIC DNA]</scope>
    <source>
        <strain evidence="9 10">L21-Spi-D4</strain>
    </source>
</reference>
<organism evidence="9 10">
    <name type="scientific">Salinivirga cyanobacteriivorans</name>
    <dbReference type="NCBI Taxonomy" id="1307839"/>
    <lineage>
        <taxon>Bacteria</taxon>
        <taxon>Pseudomonadati</taxon>
        <taxon>Bacteroidota</taxon>
        <taxon>Bacteroidia</taxon>
        <taxon>Bacteroidales</taxon>
        <taxon>Salinivirgaceae</taxon>
        <taxon>Salinivirga</taxon>
    </lineage>
</organism>
<dbReference type="Pfam" id="PF00953">
    <property type="entry name" value="Glycos_transf_4"/>
    <property type="match status" value="1"/>
</dbReference>
<dbReference type="CDD" id="cd06853">
    <property type="entry name" value="GT_WecA_like"/>
    <property type="match status" value="1"/>
</dbReference>
<keyword evidence="5 8" id="KW-1133">Transmembrane helix</keyword>
<dbReference type="GO" id="GO:0044038">
    <property type="term" value="P:cell wall macromolecule biosynthetic process"/>
    <property type="evidence" value="ECO:0007669"/>
    <property type="project" value="TreeGrafter"/>
</dbReference>
<evidence type="ECO:0000256" key="3">
    <source>
        <dbReference type="ARBA" id="ARBA00022679"/>
    </source>
</evidence>
<dbReference type="OrthoDB" id="9783652at2"/>
<dbReference type="KEGG" id="blq:L21SP5_01443"/>
<evidence type="ECO:0000256" key="8">
    <source>
        <dbReference type="SAM" id="Phobius"/>
    </source>
</evidence>
<name>A0A0S2HYK6_9BACT</name>
<dbReference type="Proteomes" id="UP000064893">
    <property type="component" value="Chromosome"/>
</dbReference>
<dbReference type="InterPro" id="IPR000715">
    <property type="entry name" value="Glycosyl_transferase_4"/>
</dbReference>
<feature type="transmembrane region" description="Helical" evidence="8">
    <location>
        <begin position="159"/>
        <end position="178"/>
    </location>
</feature>
<feature type="transmembrane region" description="Helical" evidence="8">
    <location>
        <begin position="76"/>
        <end position="98"/>
    </location>
</feature>
<dbReference type="PANTHER" id="PTHR22926">
    <property type="entry name" value="PHOSPHO-N-ACETYLMURAMOYL-PENTAPEPTIDE-TRANSFERASE"/>
    <property type="match status" value="1"/>
</dbReference>
<dbReference type="GO" id="GO:0036380">
    <property type="term" value="F:UDP-N-acetylglucosamine-undecaprenyl-phosphate N-acetylglucosaminephosphotransferase activity"/>
    <property type="evidence" value="ECO:0007669"/>
    <property type="project" value="UniProtKB-EC"/>
</dbReference>
<keyword evidence="7" id="KW-0460">Magnesium</keyword>
<feature type="transmembrane region" description="Helical" evidence="8">
    <location>
        <begin position="51"/>
        <end position="70"/>
    </location>
</feature>
<evidence type="ECO:0000256" key="5">
    <source>
        <dbReference type="ARBA" id="ARBA00022989"/>
    </source>
</evidence>
<dbReference type="EMBL" id="CP013118">
    <property type="protein sequence ID" value="ALO15093.1"/>
    <property type="molecule type" value="Genomic_DNA"/>
</dbReference>
<keyword evidence="4 8" id="KW-0812">Transmembrane</keyword>
<evidence type="ECO:0000313" key="9">
    <source>
        <dbReference type="EMBL" id="ALO15093.1"/>
    </source>
</evidence>
<keyword evidence="7" id="KW-0479">Metal-binding</keyword>
<evidence type="ECO:0000256" key="7">
    <source>
        <dbReference type="PIRSR" id="PIRSR600715-1"/>
    </source>
</evidence>
<keyword evidence="10" id="KW-1185">Reference proteome</keyword>
<dbReference type="PANTHER" id="PTHR22926:SF3">
    <property type="entry name" value="UNDECAPRENYL-PHOSPHATE ALPHA-N-ACETYLGLUCOSAMINYL 1-PHOSPHATE TRANSFERASE"/>
    <property type="match status" value="1"/>
</dbReference>
<accession>A0A0S2HYK6</accession>
<keyword evidence="3 9" id="KW-0808">Transferase</keyword>
<feature type="transmembrane region" description="Helical" evidence="8">
    <location>
        <begin position="216"/>
        <end position="234"/>
    </location>
</feature>
<feature type="transmembrane region" description="Helical" evidence="8">
    <location>
        <begin position="6"/>
        <end position="26"/>
    </location>
</feature>
<dbReference type="GO" id="GO:0071555">
    <property type="term" value="P:cell wall organization"/>
    <property type="evidence" value="ECO:0007669"/>
    <property type="project" value="TreeGrafter"/>
</dbReference>
<keyword evidence="6 8" id="KW-0472">Membrane</keyword>
<sequence>MENALLLFLFFTYTFLLGFLLHKYLINRSRTYNLHKANISGERWERQSKPIFGGITFFSLFIFGLINYVVFFPVDILITGESIAIILVVTISFLMGLADDLLNTSPLFKFGMQLGAALLLIYFGIYISIFSDDTLNYLLTILWVVGIMNSINMLDNMDAITTPSGLFILLFIGLLIGINTPGDMWFYLTILISIYASMGSFLIFNWHPSKMYMGDNGSQFLGAVLAVLSIMFIWNQPITPSPHTGLFKLASVIIAFTMPLTDTVTVSINRLLKGKSPFVGGKDHTTHHLSYAGLSDHMVAWVFIIGSLISVTLAFVLTVYFPDASLSTLAIFLAWPAIIFVALYSLTRIVKPNK</sequence>
<dbReference type="EC" id="2.7.8.33" evidence="9"/>
<evidence type="ECO:0000256" key="6">
    <source>
        <dbReference type="ARBA" id="ARBA00023136"/>
    </source>
</evidence>
<feature type="binding site" evidence="7">
    <location>
        <position position="152"/>
    </location>
    <ligand>
        <name>Mg(2+)</name>
        <dbReference type="ChEBI" id="CHEBI:18420"/>
    </ligand>
</feature>
<comment type="subcellular location">
    <subcellularLocation>
        <location evidence="1">Cell membrane</location>
        <topology evidence="1">Multi-pass membrane protein</topology>
    </subcellularLocation>
</comment>
<gene>
    <name evidence="9" type="primary">tagO</name>
    <name evidence="9" type="ORF">L21SP5_01443</name>
</gene>
<proteinExistence type="predicted"/>
<dbReference type="GO" id="GO:0009103">
    <property type="term" value="P:lipopolysaccharide biosynthetic process"/>
    <property type="evidence" value="ECO:0007669"/>
    <property type="project" value="TreeGrafter"/>
</dbReference>
<evidence type="ECO:0000256" key="4">
    <source>
        <dbReference type="ARBA" id="ARBA00022692"/>
    </source>
</evidence>
<dbReference type="GO" id="GO:0005886">
    <property type="term" value="C:plasma membrane"/>
    <property type="evidence" value="ECO:0007669"/>
    <property type="project" value="UniProtKB-SubCell"/>
</dbReference>